<dbReference type="PATRIC" id="fig|1393736.3.peg.1000"/>
<evidence type="ECO:0000256" key="3">
    <source>
        <dbReference type="PIRSR" id="PIRSR633199-1"/>
    </source>
</evidence>
<dbReference type="SUPFAM" id="SSF55909">
    <property type="entry name" value="Pentein"/>
    <property type="match status" value="1"/>
</dbReference>
<keyword evidence="5" id="KW-1185">Reference proteome</keyword>
<dbReference type="PANTHER" id="PTHR12737">
    <property type="entry name" value="DIMETHYLARGININE DIMETHYLAMINOHYDROLASE"/>
    <property type="match status" value="1"/>
</dbReference>
<evidence type="ECO:0000256" key="2">
    <source>
        <dbReference type="ARBA" id="ARBA00022801"/>
    </source>
</evidence>
<keyword evidence="2 4" id="KW-0378">Hydrolase</keyword>
<comment type="caution">
    <text evidence="4">The sequence shown here is derived from an EMBL/GenBank/DDBJ whole genome shotgun (WGS) entry which is preliminary data.</text>
</comment>
<dbReference type="Pfam" id="PF19420">
    <property type="entry name" value="DDAH_eukar"/>
    <property type="match status" value="1"/>
</dbReference>
<evidence type="ECO:0000313" key="4">
    <source>
        <dbReference type="EMBL" id="EYU16485.1"/>
    </source>
</evidence>
<sequence>MIKELLMCKPDFYDIEYVINDWMDPNNRVNKKLAQQQWDFLYERLTERGITIRTIDPVNGLPDMTFSGDCGMVHNNKFLASNFRHAERQGESQYYIDYLENLGYEIHRVDEGIYFEGLGDVIYWENDIIFGYGPRSDKEAINKIQKVYPELKVKGELHIQDKTFFHVALAFSFIDKDTVVYYPEAFTKESQNYIIETFERRISISEHDAKELFVCNNIPIGKDILMHDCSIEVERQLNNYGYNVVKCDMSEFLKSGGSLRCLVLKIK</sequence>
<gene>
    <name evidence="4" type="ORF">BA1DRAFT_00968</name>
</gene>
<dbReference type="GO" id="GO:0016597">
    <property type="term" value="F:amino acid binding"/>
    <property type="evidence" value="ECO:0007669"/>
    <property type="project" value="TreeGrafter"/>
</dbReference>
<dbReference type="GO" id="GO:0016403">
    <property type="term" value="F:dimethylargininase activity"/>
    <property type="evidence" value="ECO:0007669"/>
    <property type="project" value="TreeGrafter"/>
</dbReference>
<protein>
    <submittedName>
        <fullName evidence="4">N-dimethylarginine dimethylaminohydrolase</fullName>
    </submittedName>
</protein>
<proteinExistence type="inferred from homology"/>
<dbReference type="Proteomes" id="UP000023464">
    <property type="component" value="Unassembled WGS sequence"/>
</dbReference>
<dbReference type="AlphaFoldDB" id="A0A022PQ18"/>
<feature type="active site" description="Nucleophile" evidence="3">
    <location>
        <position position="261"/>
    </location>
</feature>
<dbReference type="GO" id="GO:0045429">
    <property type="term" value="P:positive regulation of nitric oxide biosynthetic process"/>
    <property type="evidence" value="ECO:0007669"/>
    <property type="project" value="TreeGrafter"/>
</dbReference>
<dbReference type="Gene3D" id="3.75.10.10">
    <property type="entry name" value="L-arginine/glycine Amidinotransferase, Chain A"/>
    <property type="match status" value="1"/>
</dbReference>
<organism evidence="4 5">
    <name type="scientific">Photorhabdus aegyptia</name>
    <dbReference type="NCBI Taxonomy" id="2805098"/>
    <lineage>
        <taxon>Bacteria</taxon>
        <taxon>Pseudomonadati</taxon>
        <taxon>Pseudomonadota</taxon>
        <taxon>Gammaproteobacteria</taxon>
        <taxon>Enterobacterales</taxon>
        <taxon>Morganellaceae</taxon>
        <taxon>Photorhabdus</taxon>
    </lineage>
</organism>
<feature type="active site" description="Proton donor" evidence="3">
    <location>
        <position position="166"/>
    </location>
</feature>
<dbReference type="GO" id="GO:0006525">
    <property type="term" value="P:arginine metabolic process"/>
    <property type="evidence" value="ECO:0007669"/>
    <property type="project" value="TreeGrafter"/>
</dbReference>
<comment type="similarity">
    <text evidence="1">Belongs to the DDAH family.</text>
</comment>
<dbReference type="InterPro" id="IPR033199">
    <property type="entry name" value="DDAH-like"/>
</dbReference>
<reference evidence="4 5" key="1">
    <citation type="submission" date="2014-03" db="EMBL/GenBank/DDBJ databases">
        <title>Draft Genome of Photorhabdus luminescens BA1, an Egyptian Isolate.</title>
        <authorList>
            <person name="Ghazal S."/>
            <person name="Hurst S.G.IV."/>
            <person name="Morris K."/>
            <person name="Thomas K."/>
            <person name="Tisa L.S."/>
        </authorList>
    </citation>
    <scope>NUCLEOTIDE SEQUENCE [LARGE SCALE GENOMIC DNA]</scope>
    <source>
        <strain evidence="4 5">BA1</strain>
    </source>
</reference>
<dbReference type="EMBL" id="JFGV01000010">
    <property type="protein sequence ID" value="EYU16485.1"/>
    <property type="molecule type" value="Genomic_DNA"/>
</dbReference>
<dbReference type="RefSeq" id="WP_036776590.1">
    <property type="nucleotide sequence ID" value="NZ_CAWLTM010000105.1"/>
</dbReference>
<dbReference type="PANTHER" id="PTHR12737:SF9">
    <property type="entry name" value="DIMETHYLARGININASE"/>
    <property type="match status" value="1"/>
</dbReference>
<dbReference type="GO" id="GO:0000052">
    <property type="term" value="P:citrulline metabolic process"/>
    <property type="evidence" value="ECO:0007669"/>
    <property type="project" value="TreeGrafter"/>
</dbReference>
<evidence type="ECO:0000313" key="5">
    <source>
        <dbReference type="Proteomes" id="UP000023464"/>
    </source>
</evidence>
<accession>A0A022PQ18</accession>
<name>A0A022PQ18_9GAMM</name>
<evidence type="ECO:0000256" key="1">
    <source>
        <dbReference type="ARBA" id="ARBA00008532"/>
    </source>
</evidence>